<proteinExistence type="predicted"/>
<organism evidence="1">
    <name type="scientific">Rhizophora mucronata</name>
    <name type="common">Asiatic mangrove</name>
    <dbReference type="NCBI Taxonomy" id="61149"/>
    <lineage>
        <taxon>Eukaryota</taxon>
        <taxon>Viridiplantae</taxon>
        <taxon>Streptophyta</taxon>
        <taxon>Embryophyta</taxon>
        <taxon>Tracheophyta</taxon>
        <taxon>Spermatophyta</taxon>
        <taxon>Magnoliopsida</taxon>
        <taxon>eudicotyledons</taxon>
        <taxon>Gunneridae</taxon>
        <taxon>Pentapetalae</taxon>
        <taxon>rosids</taxon>
        <taxon>fabids</taxon>
        <taxon>Malpighiales</taxon>
        <taxon>Rhizophoraceae</taxon>
        <taxon>Rhizophora</taxon>
    </lineage>
</organism>
<name>A0A2P2QFJ2_RHIMU</name>
<sequence>MISKFLQYENRHNMKALVMMVCIERQKF</sequence>
<dbReference type="AlphaFoldDB" id="A0A2P2QFJ2"/>
<protein>
    <submittedName>
        <fullName evidence="1">Uncharacterized protein</fullName>
    </submittedName>
</protein>
<evidence type="ECO:0000313" key="1">
    <source>
        <dbReference type="EMBL" id="MBX65782.1"/>
    </source>
</evidence>
<accession>A0A2P2QFJ2</accession>
<dbReference type="EMBL" id="GGEC01085298">
    <property type="protein sequence ID" value="MBX65782.1"/>
    <property type="molecule type" value="Transcribed_RNA"/>
</dbReference>
<reference evidence="1" key="1">
    <citation type="submission" date="2018-02" db="EMBL/GenBank/DDBJ databases">
        <title>Rhizophora mucronata_Transcriptome.</title>
        <authorList>
            <person name="Meera S.P."/>
            <person name="Sreeshan A."/>
            <person name="Augustine A."/>
        </authorList>
    </citation>
    <scope>NUCLEOTIDE SEQUENCE</scope>
    <source>
        <tissue evidence="1">Leaf</tissue>
    </source>
</reference>